<proteinExistence type="predicted"/>
<dbReference type="InterPro" id="IPR020144">
    <property type="entry name" value="SpoVAB"/>
</dbReference>
<feature type="transmembrane region" description="Helical" evidence="1">
    <location>
        <begin position="45"/>
        <end position="63"/>
    </location>
</feature>
<keyword evidence="1" id="KW-0812">Transmembrane</keyword>
<accession>A0A5S9MC63</accession>
<evidence type="ECO:0000256" key="1">
    <source>
        <dbReference type="SAM" id="Phobius"/>
    </source>
</evidence>
<evidence type="ECO:0000313" key="3">
    <source>
        <dbReference type="Proteomes" id="UP000464658"/>
    </source>
</evidence>
<gene>
    <name evidence="2" type="ORF">BsIDN1_40730</name>
</gene>
<reference evidence="2 3" key="1">
    <citation type="submission" date="2019-12" db="EMBL/GenBank/DDBJ databases">
        <title>Full genome sequence of a Bacillus safensis strain isolated from commercially available natto in Indonesia.</title>
        <authorList>
            <person name="Yoshida M."/>
            <person name="Uomi M."/>
            <person name="Waturangi D."/>
            <person name="Ekaputri J.J."/>
            <person name="Setiamarga D.H.E."/>
        </authorList>
    </citation>
    <scope>NUCLEOTIDE SEQUENCE [LARGE SCALE GENOMIC DNA]</scope>
    <source>
        <strain evidence="2 3">IDN1</strain>
    </source>
</reference>
<dbReference type="EMBL" id="AP021906">
    <property type="protein sequence ID" value="BBP90455.1"/>
    <property type="molecule type" value="Genomic_DNA"/>
</dbReference>
<dbReference type="AlphaFoldDB" id="A0A5S9MC63"/>
<evidence type="ECO:0008006" key="4">
    <source>
        <dbReference type="Google" id="ProtNLM"/>
    </source>
</evidence>
<feature type="transmembrane region" description="Helical" evidence="1">
    <location>
        <begin position="115"/>
        <end position="139"/>
    </location>
</feature>
<sequence>MIGKWLFVVLVGLGGGLTVGAGFVAFLTVLGIIPRLMQLTKTQRFIQGYEAAVISGAVVGGWATLSQIHLHLTKWLALPVGLLSGIFVGMLAAALTEVLNVLPILTKRIGMDGKIVLLLMAIVFRKGIWFTISLAYLYLRNWRNNTCRV</sequence>
<feature type="transmembrane region" description="Helical" evidence="1">
    <location>
        <begin position="75"/>
        <end position="95"/>
    </location>
</feature>
<keyword evidence="1" id="KW-0472">Membrane</keyword>
<protein>
    <recommendedName>
        <fullName evidence="4">Stage V sporulation protein AB</fullName>
    </recommendedName>
</protein>
<organism evidence="2 3">
    <name type="scientific">Bacillus safensis</name>
    <dbReference type="NCBI Taxonomy" id="561879"/>
    <lineage>
        <taxon>Bacteria</taxon>
        <taxon>Bacillati</taxon>
        <taxon>Bacillota</taxon>
        <taxon>Bacilli</taxon>
        <taxon>Bacillales</taxon>
        <taxon>Bacillaceae</taxon>
        <taxon>Bacillus</taxon>
    </lineage>
</organism>
<evidence type="ECO:0000313" key="2">
    <source>
        <dbReference type="EMBL" id="BBP90455.1"/>
    </source>
</evidence>
<name>A0A5S9MC63_BACIA</name>
<dbReference type="Pfam" id="PF13782">
    <property type="entry name" value="SpoVAB"/>
    <property type="match status" value="1"/>
</dbReference>
<dbReference type="Proteomes" id="UP000464658">
    <property type="component" value="Chromosome"/>
</dbReference>
<keyword evidence="1" id="KW-1133">Transmembrane helix</keyword>
<feature type="transmembrane region" description="Helical" evidence="1">
    <location>
        <begin position="6"/>
        <end position="33"/>
    </location>
</feature>